<dbReference type="Proteomes" id="UP001152795">
    <property type="component" value="Unassembled WGS sequence"/>
</dbReference>
<evidence type="ECO:0000256" key="1">
    <source>
        <dbReference type="SAM" id="MobiDB-lite"/>
    </source>
</evidence>
<sequence length="211" mass="24387">MKWAIFEFEDRTCEIGQTSWILNEDERKFTNDVWLFKTEIAVRWPKDFGKVARKLGKTPVDICEVSSILCTATIIKFSDVYETIKGHLENYLKTGDTKTPNRGRGQQVPKKNSWYALQTDSENDDTSSPKKNPQKKLKYTKPANDGNLVNLVQNKYGLGDESDREGSDDDDFTKTNNVQKLLDLRGENKKLREEVRDMRQEIKDDGAYEHV</sequence>
<feature type="region of interest" description="Disordered" evidence="1">
    <location>
        <begin position="119"/>
        <end position="144"/>
    </location>
</feature>
<feature type="region of interest" description="Disordered" evidence="1">
    <location>
        <begin position="93"/>
        <end position="112"/>
    </location>
</feature>
<dbReference type="EMBL" id="CACRXK020003524">
    <property type="protein sequence ID" value="CAB3999142.1"/>
    <property type="molecule type" value="Genomic_DNA"/>
</dbReference>
<gene>
    <name evidence="2" type="ORF">PACLA_8A051809</name>
</gene>
<name>A0A6S7HXU6_PARCT</name>
<organism evidence="2 3">
    <name type="scientific">Paramuricea clavata</name>
    <name type="common">Red gorgonian</name>
    <name type="synonym">Violescent sea-whip</name>
    <dbReference type="NCBI Taxonomy" id="317549"/>
    <lineage>
        <taxon>Eukaryota</taxon>
        <taxon>Metazoa</taxon>
        <taxon>Cnidaria</taxon>
        <taxon>Anthozoa</taxon>
        <taxon>Octocorallia</taxon>
        <taxon>Malacalcyonacea</taxon>
        <taxon>Plexauridae</taxon>
        <taxon>Paramuricea</taxon>
    </lineage>
</organism>
<keyword evidence="3" id="KW-1185">Reference proteome</keyword>
<protein>
    <submittedName>
        <fullName evidence="2">Uncharacterized protein</fullName>
    </submittedName>
</protein>
<proteinExistence type="predicted"/>
<dbReference type="OrthoDB" id="10607175at2759"/>
<comment type="caution">
    <text evidence="2">The sequence shown here is derived from an EMBL/GenBank/DDBJ whole genome shotgun (WGS) entry which is preliminary data.</text>
</comment>
<accession>A0A6S7HXU6</accession>
<reference evidence="2" key="1">
    <citation type="submission" date="2020-04" db="EMBL/GenBank/DDBJ databases">
        <authorList>
            <person name="Alioto T."/>
            <person name="Alioto T."/>
            <person name="Gomez Garrido J."/>
        </authorList>
    </citation>
    <scope>NUCLEOTIDE SEQUENCE</scope>
    <source>
        <strain evidence="2">A484AB</strain>
    </source>
</reference>
<evidence type="ECO:0000313" key="2">
    <source>
        <dbReference type="EMBL" id="CAB3999142.1"/>
    </source>
</evidence>
<evidence type="ECO:0000313" key="3">
    <source>
        <dbReference type="Proteomes" id="UP001152795"/>
    </source>
</evidence>
<dbReference type="AlphaFoldDB" id="A0A6S7HXU6"/>